<evidence type="ECO:0000313" key="2">
    <source>
        <dbReference type="EMBL" id="EUJ24009.1"/>
    </source>
</evidence>
<dbReference type="InterPro" id="IPR041498">
    <property type="entry name" value="Big_6"/>
</dbReference>
<dbReference type="Proteomes" id="UP000019249">
    <property type="component" value="Unassembled WGS sequence"/>
</dbReference>
<feature type="non-terminal residue" evidence="2">
    <location>
        <position position="390"/>
    </location>
</feature>
<keyword evidence="3" id="KW-1185">Reference proteome</keyword>
<reference evidence="2 3" key="1">
    <citation type="journal article" date="2014" name="Int. J. Syst. Evol. Microbiol.">
        <title>Listeria floridensis sp. nov., Listeria aquatica sp. nov., Listeria cornellensis sp. nov., Listeria riparia sp. nov. and Listeria grandensis sp. nov., from agricultural and natural environments.</title>
        <authorList>
            <person name="den Bakker H.C."/>
            <person name="Warchocki S."/>
            <person name="Wright E.M."/>
            <person name="Allred A.F."/>
            <person name="Ahlstrom C."/>
            <person name="Manuel C.S."/>
            <person name="Stasiewicz M.J."/>
            <person name="Burrell A."/>
            <person name="Roof S."/>
            <person name="Strawn L."/>
            <person name="Fortes E.D."/>
            <person name="Nightingale K.K."/>
            <person name="Kephart D."/>
            <person name="Wiedmann M."/>
        </authorList>
    </citation>
    <scope>NUCLEOTIDE SEQUENCE [LARGE SCALE GENOMIC DNA]</scope>
    <source>
        <strain evidence="2 3">FSL S10-1187</strain>
    </source>
</reference>
<organism evidence="2 3">
    <name type="scientific">Listeria floridensis FSL S10-1187</name>
    <dbReference type="NCBI Taxonomy" id="1265817"/>
    <lineage>
        <taxon>Bacteria</taxon>
        <taxon>Bacillati</taxon>
        <taxon>Bacillota</taxon>
        <taxon>Bacilli</taxon>
        <taxon>Bacillales</taxon>
        <taxon>Listeriaceae</taxon>
        <taxon>Listeria</taxon>
    </lineage>
</organism>
<feature type="non-terminal residue" evidence="2">
    <location>
        <position position="1"/>
    </location>
</feature>
<feature type="domain" description="Bacterial Ig" evidence="1">
    <location>
        <begin position="137"/>
        <end position="216"/>
    </location>
</feature>
<sequence length="390" mass="39001">SDRDNYSVWADSSGKWSASLKKALVKGEVVSFQGINSAGSYGQLRQITVGDAISVAKPTINKVTNMQTSVTGTAPANSTVKLTINGTTYTGTASSSGSYTITIPKQNVGTVISATATQSGVTSAATTTTVVNGDTTAPNAPVINSITNTQRVVTGTAEAYSTVILYVNSTIVGTGTATASGTFSITMNSTYATGTLVRGTAKDAAGNVSAYGSRTVTSSDTIAPNAPGIDAVSDNQRVVTGTAEAYSTVKLYIGGALVGTTTATASGTYSITMSSTYPAGTVIQGTATDAAGNVSAYGSRIVTANDTTAPNAPSINAITDKQVVVTGTAEANSTVKLYVNGTVVGTGTATSTGTYSITMNSTYPVGTVVQANATDAAGNVGPYASRVVTS</sequence>
<proteinExistence type="predicted"/>
<comment type="caution">
    <text evidence="2">The sequence shown here is derived from an EMBL/GenBank/DDBJ whole genome shotgun (WGS) entry which is preliminary data.</text>
</comment>
<dbReference type="Gene3D" id="2.60.40.10">
    <property type="entry name" value="Immunoglobulins"/>
    <property type="match status" value="4"/>
</dbReference>
<dbReference type="InterPro" id="IPR013783">
    <property type="entry name" value="Ig-like_fold"/>
</dbReference>
<evidence type="ECO:0000313" key="3">
    <source>
        <dbReference type="Proteomes" id="UP000019249"/>
    </source>
</evidence>
<name>A0ABP3ATM6_9LIST</name>
<protein>
    <submittedName>
        <fullName evidence="2">Peptidase M30, hyicolysin</fullName>
    </submittedName>
</protein>
<gene>
    <name evidence="2" type="ORF">MFLO_15745</name>
</gene>
<dbReference type="Pfam" id="PF17936">
    <property type="entry name" value="Big_6"/>
    <property type="match status" value="4"/>
</dbReference>
<feature type="domain" description="Bacterial Ig" evidence="1">
    <location>
        <begin position="309"/>
        <end position="385"/>
    </location>
</feature>
<dbReference type="EMBL" id="AODF01000064">
    <property type="protein sequence ID" value="EUJ24009.1"/>
    <property type="molecule type" value="Genomic_DNA"/>
</dbReference>
<feature type="domain" description="Bacterial Ig" evidence="1">
    <location>
        <begin position="57"/>
        <end position="131"/>
    </location>
</feature>
<dbReference type="NCBIfam" id="NF033510">
    <property type="entry name" value="Ca_tandemer"/>
    <property type="match status" value="4"/>
</dbReference>
<evidence type="ECO:0000259" key="1">
    <source>
        <dbReference type="Pfam" id="PF17936"/>
    </source>
</evidence>
<feature type="domain" description="Bacterial Ig" evidence="1">
    <location>
        <begin position="223"/>
        <end position="297"/>
    </location>
</feature>
<accession>A0ABP3ATM6</accession>